<dbReference type="Pfam" id="PF05193">
    <property type="entry name" value="Peptidase_M16_C"/>
    <property type="match status" value="1"/>
</dbReference>
<comment type="caution">
    <text evidence="12">The sequence shown here is derived from an EMBL/GenBank/DDBJ whole genome shotgun (WGS) entry which is preliminary data.</text>
</comment>
<organism evidence="12 13">
    <name type="scientific">Albidovulum inexpectatum</name>
    <dbReference type="NCBI Taxonomy" id="196587"/>
    <lineage>
        <taxon>Bacteria</taxon>
        <taxon>Pseudomonadati</taxon>
        <taxon>Pseudomonadota</taxon>
        <taxon>Alphaproteobacteria</taxon>
        <taxon>Rhodobacterales</taxon>
        <taxon>Paracoccaceae</taxon>
        <taxon>Albidovulum</taxon>
    </lineage>
</organism>
<dbReference type="InterPro" id="IPR011765">
    <property type="entry name" value="Pept_M16_N"/>
</dbReference>
<comment type="cofactor">
    <cofactor evidence="1">
        <name>Zn(2+)</name>
        <dbReference type="ChEBI" id="CHEBI:29105"/>
    </cofactor>
</comment>
<keyword evidence="5" id="KW-0378">Hydrolase</keyword>
<dbReference type="AlphaFoldDB" id="A0A2S5JMA4"/>
<dbReference type="EMBL" id="PRDS01000001">
    <property type="protein sequence ID" value="PPB82580.1"/>
    <property type="molecule type" value="Genomic_DNA"/>
</dbReference>
<keyword evidence="7" id="KW-0482">Metalloprotease</keyword>
<evidence type="ECO:0000256" key="6">
    <source>
        <dbReference type="ARBA" id="ARBA00022833"/>
    </source>
</evidence>
<name>A0A2S5JMA4_9RHOB</name>
<protein>
    <submittedName>
        <fullName evidence="12">Zinc protease</fullName>
    </submittedName>
</protein>
<dbReference type="GO" id="GO:0046872">
    <property type="term" value="F:metal ion binding"/>
    <property type="evidence" value="ECO:0007669"/>
    <property type="project" value="UniProtKB-KW"/>
</dbReference>
<evidence type="ECO:0000256" key="1">
    <source>
        <dbReference type="ARBA" id="ARBA00001947"/>
    </source>
</evidence>
<feature type="chain" id="PRO_5015492834" evidence="9">
    <location>
        <begin position="32"/>
        <end position="481"/>
    </location>
</feature>
<dbReference type="PANTHER" id="PTHR43690:SF17">
    <property type="entry name" value="PROTEIN YHJJ"/>
    <property type="match status" value="1"/>
</dbReference>
<dbReference type="Pfam" id="PF00675">
    <property type="entry name" value="Peptidase_M16"/>
    <property type="match status" value="1"/>
</dbReference>
<dbReference type="InterPro" id="IPR050626">
    <property type="entry name" value="Peptidase_M16"/>
</dbReference>
<gene>
    <name evidence="12" type="ORF">LV82_00518</name>
</gene>
<dbReference type="Proteomes" id="UP000239736">
    <property type="component" value="Unassembled WGS sequence"/>
</dbReference>
<evidence type="ECO:0000256" key="5">
    <source>
        <dbReference type="ARBA" id="ARBA00022801"/>
    </source>
</evidence>
<keyword evidence="3 12" id="KW-0645">Protease</keyword>
<evidence type="ECO:0000256" key="3">
    <source>
        <dbReference type="ARBA" id="ARBA00022670"/>
    </source>
</evidence>
<evidence type="ECO:0000256" key="8">
    <source>
        <dbReference type="RuleBase" id="RU004447"/>
    </source>
</evidence>
<feature type="signal peptide" evidence="9">
    <location>
        <begin position="1"/>
        <end position="31"/>
    </location>
</feature>
<reference evidence="12 13" key="1">
    <citation type="submission" date="2018-01" db="EMBL/GenBank/DDBJ databases">
        <title>Genomic Encyclopedia of Archaeal and Bacterial Type Strains, Phase II (KMG-II): from individual species to whole genera.</title>
        <authorList>
            <person name="Goeker M."/>
        </authorList>
    </citation>
    <scope>NUCLEOTIDE SEQUENCE [LARGE SCALE GENOMIC DNA]</scope>
    <source>
        <strain evidence="12 13">DSM 12048</strain>
    </source>
</reference>
<keyword evidence="6" id="KW-0862">Zinc</keyword>
<evidence type="ECO:0000256" key="4">
    <source>
        <dbReference type="ARBA" id="ARBA00022723"/>
    </source>
</evidence>
<feature type="domain" description="Peptidase M16 C-terminal" evidence="11">
    <location>
        <begin position="220"/>
        <end position="403"/>
    </location>
</feature>
<feature type="domain" description="Peptidase M16 N-terminal" evidence="10">
    <location>
        <begin position="66"/>
        <end position="211"/>
    </location>
</feature>
<dbReference type="GO" id="GO:0004222">
    <property type="term" value="F:metalloendopeptidase activity"/>
    <property type="evidence" value="ECO:0007669"/>
    <property type="project" value="InterPro"/>
</dbReference>
<dbReference type="OrthoDB" id="9811314at2"/>
<evidence type="ECO:0000259" key="10">
    <source>
        <dbReference type="Pfam" id="PF00675"/>
    </source>
</evidence>
<evidence type="ECO:0000256" key="7">
    <source>
        <dbReference type="ARBA" id="ARBA00023049"/>
    </source>
</evidence>
<dbReference type="PROSITE" id="PS00143">
    <property type="entry name" value="INSULINASE"/>
    <property type="match status" value="1"/>
</dbReference>
<dbReference type="SUPFAM" id="SSF63411">
    <property type="entry name" value="LuxS/MPP-like metallohydrolase"/>
    <property type="match status" value="2"/>
</dbReference>
<dbReference type="InterPro" id="IPR007863">
    <property type="entry name" value="Peptidase_M16_C"/>
</dbReference>
<dbReference type="GO" id="GO:0006508">
    <property type="term" value="P:proteolysis"/>
    <property type="evidence" value="ECO:0007669"/>
    <property type="project" value="UniProtKB-KW"/>
</dbReference>
<keyword evidence="13" id="KW-1185">Reference proteome</keyword>
<sequence>MRHRKDNSLWARLARPAICAAFLSAASGLAAAIPARAETTMPAQADIQAQAAERVTDFTLDNGLQVVVIEDHRAPVVVQMVWYRAGAADERPGLSGVAHYLEHLMFKGTDTVPSGEFSRIVQANGGSDNAFTSWDFTAYYQRIAADRLDLVMRMEADRMRNLRLTDDDWRTEREVVIEERNQRTDSDPGALFSEQRRAAQYLNHPYGRPVIGWRHEMEALTREDALAWYRTYYAPNNAVLIVAGDVTPDKVRELAERYYGPLEPSPDIAPRVRPQEPPQLAERHMTFIDPRVRQPYVVRSYLAPERDPGDQRQAAALTILADLLGGDGQTSYLARKLQFERTVAVHSSAGYDGTALDDTMFTLAVVPAQGISLAEAEAALDTALQDFLDEGIAPEDFARVKTRIHAAQIYARDDVMGLARRYGEALTTGLTLQDVRDWPAILDAVTEEDVMQAARQVLDRRHAVTGWLMAPQGATQQEMTQ</sequence>
<dbReference type="PANTHER" id="PTHR43690">
    <property type="entry name" value="NARDILYSIN"/>
    <property type="match status" value="1"/>
</dbReference>
<evidence type="ECO:0000313" key="13">
    <source>
        <dbReference type="Proteomes" id="UP000239736"/>
    </source>
</evidence>
<dbReference type="Gene3D" id="3.30.830.10">
    <property type="entry name" value="Metalloenzyme, LuxS/M16 peptidase-like"/>
    <property type="match status" value="2"/>
</dbReference>
<evidence type="ECO:0000313" key="12">
    <source>
        <dbReference type="EMBL" id="PPB82580.1"/>
    </source>
</evidence>
<dbReference type="InterPro" id="IPR001431">
    <property type="entry name" value="Pept_M16_Zn_BS"/>
</dbReference>
<accession>A0A2S5JMA4</accession>
<keyword evidence="9" id="KW-0732">Signal</keyword>
<comment type="similarity">
    <text evidence="2 8">Belongs to the peptidase M16 family.</text>
</comment>
<dbReference type="InterPro" id="IPR011249">
    <property type="entry name" value="Metalloenz_LuxS/M16"/>
</dbReference>
<evidence type="ECO:0000256" key="9">
    <source>
        <dbReference type="SAM" id="SignalP"/>
    </source>
</evidence>
<evidence type="ECO:0000256" key="2">
    <source>
        <dbReference type="ARBA" id="ARBA00007261"/>
    </source>
</evidence>
<proteinExistence type="inferred from homology"/>
<evidence type="ECO:0000259" key="11">
    <source>
        <dbReference type="Pfam" id="PF05193"/>
    </source>
</evidence>
<keyword evidence="4" id="KW-0479">Metal-binding</keyword>